<gene>
    <name evidence="1" type="ORF">TWF730_007980</name>
</gene>
<dbReference type="AlphaFoldDB" id="A0AAV9VD78"/>
<evidence type="ECO:0000313" key="2">
    <source>
        <dbReference type="Proteomes" id="UP001373714"/>
    </source>
</evidence>
<comment type="caution">
    <text evidence="1">The sequence shown here is derived from an EMBL/GenBank/DDBJ whole genome shotgun (WGS) entry which is preliminary data.</text>
</comment>
<dbReference type="Pfam" id="PF13671">
    <property type="entry name" value="AAA_33"/>
    <property type="match status" value="1"/>
</dbReference>
<dbReference type="PANTHER" id="PTHR37807:SF3">
    <property type="entry name" value="OS07G0160300 PROTEIN"/>
    <property type="match status" value="1"/>
</dbReference>
<dbReference type="Gene3D" id="3.40.50.300">
    <property type="entry name" value="P-loop containing nucleotide triphosphate hydrolases"/>
    <property type="match status" value="1"/>
</dbReference>
<reference evidence="1 2" key="1">
    <citation type="submission" date="2019-10" db="EMBL/GenBank/DDBJ databases">
        <authorList>
            <person name="Palmer J.M."/>
        </authorList>
    </citation>
    <scope>NUCLEOTIDE SEQUENCE [LARGE SCALE GENOMIC DNA]</scope>
    <source>
        <strain evidence="1 2">TWF730</strain>
    </source>
</reference>
<dbReference type="EMBL" id="JAVHNS010000004">
    <property type="protein sequence ID" value="KAK6358657.1"/>
    <property type="molecule type" value="Genomic_DNA"/>
</dbReference>
<accession>A0AAV9VD78</accession>
<organism evidence="1 2">
    <name type="scientific">Orbilia blumenaviensis</name>
    <dbReference type="NCBI Taxonomy" id="1796055"/>
    <lineage>
        <taxon>Eukaryota</taxon>
        <taxon>Fungi</taxon>
        <taxon>Dikarya</taxon>
        <taxon>Ascomycota</taxon>
        <taxon>Pezizomycotina</taxon>
        <taxon>Orbiliomycetes</taxon>
        <taxon>Orbiliales</taxon>
        <taxon>Orbiliaceae</taxon>
        <taxon>Orbilia</taxon>
    </lineage>
</organism>
<protein>
    <submittedName>
        <fullName evidence="1">Uncharacterized protein</fullName>
    </submittedName>
</protein>
<dbReference type="PANTHER" id="PTHR37807">
    <property type="entry name" value="OS07G0160300 PROTEIN"/>
    <property type="match status" value="1"/>
</dbReference>
<name>A0AAV9VD78_9PEZI</name>
<dbReference type="Proteomes" id="UP001373714">
    <property type="component" value="Unassembled WGS sequence"/>
</dbReference>
<evidence type="ECO:0000313" key="1">
    <source>
        <dbReference type="EMBL" id="KAK6358657.1"/>
    </source>
</evidence>
<sequence length="200" mass="22286">MLLIQLSGPPGVGKSTLARNLSQALKSTISVNHDILKSFFLKNSSPFTDASKLAYSLQFTLIEDILKQGSLNVIIDSTCNYSETLESGMGLALKYGYKYLYVECRVTDIDTLDRRLRERAGVALRSQRTGVNRPPEGCGIGNTEAENRELFKRWIENPCRPSDRGLIIVVDTTRPPEECVECVLRQVDELVGATKEVETE</sequence>
<dbReference type="InterPro" id="IPR027417">
    <property type="entry name" value="P-loop_NTPase"/>
</dbReference>
<proteinExistence type="predicted"/>
<dbReference type="SUPFAM" id="SSF52540">
    <property type="entry name" value="P-loop containing nucleoside triphosphate hydrolases"/>
    <property type="match status" value="1"/>
</dbReference>
<keyword evidence="2" id="KW-1185">Reference proteome</keyword>